<name>A0A2M7VGS8_9BACT</name>
<dbReference type="PANTHER" id="PTHR46401:SF2">
    <property type="entry name" value="GLYCOSYLTRANSFERASE WBBK-RELATED"/>
    <property type="match status" value="1"/>
</dbReference>
<organism evidence="4 5">
    <name type="scientific">Candidatus Komeilibacteria bacterium CG_4_10_14_0_2_um_filter_37_10</name>
    <dbReference type="NCBI Taxonomy" id="1974470"/>
    <lineage>
        <taxon>Bacteria</taxon>
        <taxon>Candidatus Komeiliibacteriota</taxon>
    </lineage>
</organism>
<dbReference type="AlphaFoldDB" id="A0A2M7VGS8"/>
<feature type="domain" description="Glycosyl transferase family 1" evidence="2">
    <location>
        <begin position="187"/>
        <end position="337"/>
    </location>
</feature>
<dbReference type="SUPFAM" id="SSF53756">
    <property type="entry name" value="UDP-Glycosyltransferase/glycogen phosphorylase"/>
    <property type="match status" value="1"/>
</dbReference>
<dbReference type="Pfam" id="PF13439">
    <property type="entry name" value="Glyco_transf_4"/>
    <property type="match status" value="1"/>
</dbReference>
<evidence type="ECO:0000256" key="1">
    <source>
        <dbReference type="ARBA" id="ARBA00022679"/>
    </source>
</evidence>
<reference evidence="5" key="1">
    <citation type="submission" date="2017-09" db="EMBL/GenBank/DDBJ databases">
        <title>Depth-based differentiation of microbial function through sediment-hosted aquifers and enrichment of novel symbionts in the deep terrestrial subsurface.</title>
        <authorList>
            <person name="Probst A.J."/>
            <person name="Ladd B."/>
            <person name="Jarett J.K."/>
            <person name="Geller-Mcgrath D.E."/>
            <person name="Sieber C.M.K."/>
            <person name="Emerson J.B."/>
            <person name="Anantharaman K."/>
            <person name="Thomas B.C."/>
            <person name="Malmstrom R."/>
            <person name="Stieglmeier M."/>
            <person name="Klingl A."/>
            <person name="Woyke T."/>
            <person name="Ryan C.M."/>
            <person name="Banfield J.F."/>
        </authorList>
    </citation>
    <scope>NUCLEOTIDE SEQUENCE [LARGE SCALE GENOMIC DNA]</scope>
</reference>
<proteinExistence type="predicted"/>
<evidence type="ECO:0000313" key="5">
    <source>
        <dbReference type="Proteomes" id="UP000230405"/>
    </source>
</evidence>
<gene>
    <name evidence="4" type="ORF">COX77_00010</name>
</gene>
<protein>
    <recommendedName>
        <fullName evidence="6">Glycosyltransferase family 1 protein</fullName>
    </recommendedName>
</protein>
<dbReference type="EMBL" id="PFPO01000001">
    <property type="protein sequence ID" value="PIZ99945.1"/>
    <property type="molecule type" value="Genomic_DNA"/>
</dbReference>
<evidence type="ECO:0008006" key="6">
    <source>
        <dbReference type="Google" id="ProtNLM"/>
    </source>
</evidence>
<evidence type="ECO:0000313" key="4">
    <source>
        <dbReference type="EMBL" id="PIZ99945.1"/>
    </source>
</evidence>
<dbReference type="CDD" id="cd03809">
    <property type="entry name" value="GT4_MtfB-like"/>
    <property type="match status" value="1"/>
</dbReference>
<sequence length="372" mass="44039">MCKILIDSRSLFDQNKGGITIYTQKLIEAFLQQQDNLSYYYLQNNWRQKYQSIMALEPNKIVNYSVPSKVFNLAQLLCQRPRVDLRHCFDLVWQPSFNFISISQRCKYVLTVHDLSFLINPHWFDRQRRLWHWLQAVKKMLFRADHIVTVSENTKQDLDYFFNIKSDKITVISSGANDLVVADNNQVLRFELPAKYFFYYGTIEPRKNIVALVTAWQKLVQQDKYRDIHLVIGGSFGWGMNSFMKNYIQKNIKNLHYLNYLNDQEKKVLIQRCLALIWPTFYEGFGFPLVECLKYNIKVITSYSSAIPEITQNQVVMINPYNVNDIILAMQMVVDDKFNINKDQTVSLVAKYQWSETARQYNDLFKRLMANL</sequence>
<feature type="domain" description="Glycosyltransferase subfamily 4-like N-terminal" evidence="3">
    <location>
        <begin position="17"/>
        <end position="176"/>
    </location>
</feature>
<comment type="caution">
    <text evidence="4">The sequence shown here is derived from an EMBL/GenBank/DDBJ whole genome shotgun (WGS) entry which is preliminary data.</text>
</comment>
<dbReference type="InterPro" id="IPR028098">
    <property type="entry name" value="Glyco_trans_4-like_N"/>
</dbReference>
<dbReference type="GO" id="GO:0016757">
    <property type="term" value="F:glycosyltransferase activity"/>
    <property type="evidence" value="ECO:0007669"/>
    <property type="project" value="InterPro"/>
</dbReference>
<dbReference type="Pfam" id="PF00534">
    <property type="entry name" value="Glycos_transf_1"/>
    <property type="match status" value="1"/>
</dbReference>
<keyword evidence="1" id="KW-0808">Transferase</keyword>
<dbReference type="Gene3D" id="3.40.50.2000">
    <property type="entry name" value="Glycogen Phosphorylase B"/>
    <property type="match status" value="2"/>
</dbReference>
<evidence type="ECO:0000259" key="2">
    <source>
        <dbReference type="Pfam" id="PF00534"/>
    </source>
</evidence>
<accession>A0A2M7VGS8</accession>
<dbReference type="PANTHER" id="PTHR46401">
    <property type="entry name" value="GLYCOSYLTRANSFERASE WBBK-RELATED"/>
    <property type="match status" value="1"/>
</dbReference>
<dbReference type="InterPro" id="IPR001296">
    <property type="entry name" value="Glyco_trans_1"/>
</dbReference>
<dbReference type="Proteomes" id="UP000230405">
    <property type="component" value="Unassembled WGS sequence"/>
</dbReference>
<evidence type="ECO:0000259" key="3">
    <source>
        <dbReference type="Pfam" id="PF13439"/>
    </source>
</evidence>